<protein>
    <submittedName>
        <fullName evidence="1">Uncharacterized protein</fullName>
    </submittedName>
</protein>
<dbReference type="AlphaFoldDB" id="A0A814MLY0"/>
<dbReference type="OrthoDB" id="10180573at2759"/>
<gene>
    <name evidence="1" type="ORF">OXX778_LOCUS20170</name>
</gene>
<proteinExistence type="predicted"/>
<reference evidence="1" key="1">
    <citation type="submission" date="2021-02" db="EMBL/GenBank/DDBJ databases">
        <authorList>
            <person name="Nowell W R."/>
        </authorList>
    </citation>
    <scope>NUCLEOTIDE SEQUENCE</scope>
    <source>
        <strain evidence="1">Ploen Becks lab</strain>
    </source>
</reference>
<sequence>MKSNLEIKKIIDITIKWILKTKSHLDSEKVKRPKQNGYKDDLDIWNKIAFEYFGKIENKNALNIFSWCKRNTHKFPTIVKSKISKFDDSFMEVENVTEQEIVLDLDQKDLEVIKKFIRFYEPRSKFNTDFANFLSERLQNFGIKCWLRTTGNAFKKKLSQKKSSPFTKVTVKEEYFHENFLKAKIRSAGIERINQSINVLAHGILNVSINNRINNDENTNFLDQKVTNRFTLAMCKSSLVNFYKISNDAFVDALATKNLCDHFLTENECGMNGYIQEISLSPFGYLLFSKIQVYINLFLKFLKA</sequence>
<dbReference type="EMBL" id="CAJNOC010006550">
    <property type="protein sequence ID" value="CAF1080474.1"/>
    <property type="molecule type" value="Genomic_DNA"/>
</dbReference>
<evidence type="ECO:0000313" key="1">
    <source>
        <dbReference type="EMBL" id="CAF1080474.1"/>
    </source>
</evidence>
<dbReference type="Proteomes" id="UP000663879">
    <property type="component" value="Unassembled WGS sequence"/>
</dbReference>
<organism evidence="1 2">
    <name type="scientific">Brachionus calyciflorus</name>
    <dbReference type="NCBI Taxonomy" id="104777"/>
    <lineage>
        <taxon>Eukaryota</taxon>
        <taxon>Metazoa</taxon>
        <taxon>Spiralia</taxon>
        <taxon>Gnathifera</taxon>
        <taxon>Rotifera</taxon>
        <taxon>Eurotatoria</taxon>
        <taxon>Monogononta</taxon>
        <taxon>Pseudotrocha</taxon>
        <taxon>Ploima</taxon>
        <taxon>Brachionidae</taxon>
        <taxon>Brachionus</taxon>
    </lineage>
</organism>
<keyword evidence="2" id="KW-1185">Reference proteome</keyword>
<comment type="caution">
    <text evidence="1">The sequence shown here is derived from an EMBL/GenBank/DDBJ whole genome shotgun (WGS) entry which is preliminary data.</text>
</comment>
<evidence type="ECO:0000313" key="2">
    <source>
        <dbReference type="Proteomes" id="UP000663879"/>
    </source>
</evidence>
<name>A0A814MLY0_9BILA</name>
<accession>A0A814MLY0</accession>